<evidence type="ECO:0000313" key="9">
    <source>
        <dbReference type="Proteomes" id="UP000006280"/>
    </source>
</evidence>
<keyword evidence="5" id="KW-0215">Deoxyribonucleotide synthesis</keyword>
<dbReference type="UniPathway" id="UPA00326"/>
<dbReference type="KEGG" id="vg:13826794"/>
<dbReference type="Gene3D" id="1.10.1650.20">
    <property type="match status" value="1"/>
</dbReference>
<organism evidence="8 9">
    <name type="scientific">Pectobacterium phage My1</name>
    <dbReference type="NCBI Taxonomy" id="1204539"/>
    <lineage>
        <taxon>Viruses</taxon>
        <taxon>Duplodnaviria</taxon>
        <taxon>Heunggongvirae</taxon>
        <taxon>Uroviricota</taxon>
        <taxon>Caudoviricetes</taxon>
        <taxon>Demerecviridae</taxon>
        <taxon>Mccorquodalevirinae</taxon>
        <taxon>Myunavirus</taxon>
        <taxon>Myunavirus My1</taxon>
    </lineage>
</organism>
<dbReference type="GO" id="GO:0009263">
    <property type="term" value="P:deoxyribonucleotide biosynthetic process"/>
    <property type="evidence" value="ECO:0007669"/>
    <property type="project" value="UniProtKB-KW"/>
</dbReference>
<dbReference type="GO" id="GO:0005524">
    <property type="term" value="F:ATP binding"/>
    <property type="evidence" value="ECO:0007669"/>
    <property type="project" value="UniProtKB-UniRule"/>
</dbReference>
<gene>
    <name evidence="8" type="ORF">My1_092</name>
</gene>
<dbReference type="InterPro" id="IPR008926">
    <property type="entry name" value="RNR_R1-su_N"/>
</dbReference>
<reference evidence="8 9" key="1">
    <citation type="journal article" date="2012" name="J. Virol.">
        <title>Complete Genome Sequence of Pectobacterium carotovorum subsp. carotovorum Bacteriophage My1.</title>
        <authorList>
            <person name="Lee D.H."/>
            <person name="Lee J.H."/>
            <person name="Shin H."/>
            <person name="Ji S."/>
            <person name="Roh E."/>
            <person name="Jung K."/>
            <person name="Ryu S."/>
            <person name="Choi J."/>
            <person name="Heu S."/>
        </authorList>
    </citation>
    <scope>NUCLEOTIDE SEQUENCE [LARGE SCALE GENOMIC DNA]</scope>
</reference>
<dbReference type="Gene3D" id="3.20.70.20">
    <property type="match status" value="1"/>
</dbReference>
<dbReference type="PROSITE" id="PS00089">
    <property type="entry name" value="RIBORED_LARGE"/>
    <property type="match status" value="1"/>
</dbReference>
<dbReference type="SUPFAM" id="SSF48168">
    <property type="entry name" value="R1 subunit of ribonucleotide reductase, N-terminal domain"/>
    <property type="match status" value="1"/>
</dbReference>
<dbReference type="InterPro" id="IPR000788">
    <property type="entry name" value="RNR_lg_C"/>
</dbReference>
<keyword evidence="2" id="KW-0021">Allosteric enzyme</keyword>
<protein>
    <submittedName>
        <fullName evidence="8">Putative ribonucleoside-diphosphate reductase alpha subunit</fullName>
    </submittedName>
</protein>
<dbReference type="PROSITE" id="PS51161">
    <property type="entry name" value="ATP_CONE"/>
    <property type="match status" value="1"/>
</dbReference>
<dbReference type="SUPFAM" id="SSF51998">
    <property type="entry name" value="PFL-like glycyl radical enzymes"/>
    <property type="match status" value="1"/>
</dbReference>
<dbReference type="InterPro" id="IPR005144">
    <property type="entry name" value="ATP-cone_dom"/>
</dbReference>
<evidence type="ECO:0000256" key="6">
    <source>
        <dbReference type="PROSITE-ProRule" id="PRU00492"/>
    </source>
</evidence>
<evidence type="ECO:0000256" key="5">
    <source>
        <dbReference type="ARBA" id="ARBA00023116"/>
    </source>
</evidence>
<keyword evidence="4 6" id="KW-0067">ATP-binding</keyword>
<dbReference type="NCBIfam" id="TIGR02506">
    <property type="entry name" value="NrdE_NrdA"/>
    <property type="match status" value="1"/>
</dbReference>
<evidence type="ECO:0000256" key="1">
    <source>
        <dbReference type="ARBA" id="ARBA00010406"/>
    </source>
</evidence>
<proteinExistence type="inferred from homology"/>
<dbReference type="InterPro" id="IPR039718">
    <property type="entry name" value="Rrm1"/>
</dbReference>
<feature type="domain" description="ATP-cone" evidence="7">
    <location>
        <begin position="4"/>
        <end position="93"/>
    </location>
</feature>
<dbReference type="InterPro" id="IPR013346">
    <property type="entry name" value="NrdE_NrdA_C"/>
</dbReference>
<evidence type="ECO:0000256" key="4">
    <source>
        <dbReference type="ARBA" id="ARBA00022840"/>
    </source>
</evidence>
<dbReference type="RefSeq" id="YP_006906344.1">
    <property type="nucleotide sequence ID" value="NC_018837.1"/>
</dbReference>
<dbReference type="Pfam" id="PF02867">
    <property type="entry name" value="Ribonuc_red_lgC"/>
    <property type="match status" value="1"/>
</dbReference>
<evidence type="ECO:0000259" key="7">
    <source>
        <dbReference type="PROSITE" id="PS51161"/>
    </source>
</evidence>
<sequence>MAIKKVVKRGGYIEDFMPEKFNNWADWALGGTTASWSELVLRATKSISEEVVDTDVLQEVLIKTAIDLIQEDPQYDIPARELMIAQMRKRLFDSYYPPTLREFHDRMVELGQWSDKSEWISDDTFDALNNVIDHTRDHLFTSGGLKQFLDKYSRRSTITGETYETPQFMYMGMVLEVLRLPEYSILDAIDLYNELSLHRINVPTPPLVGLRSGDNGFASCCLVDATDTLGSIGAAAEVVYTMTAARAGIGYHLESRSVSDPVRNGAFAHSGKIPYYRHIDRAVKANQQQSRGGSATVHYNFFDPEILSLMKLKSQRTEEADKLDKMDYSLKYSNLLLKRYLQNKPVTLFSLLDAPEVWEAFHSGDEALFDKLYEEAEERLSKETVVGFRGERLSRAKSVPAKDILDSWATIRLETGRVYAMNVMEANRNSPFIEPIRMSNLCQEILQPTKPYESVRDLFVPGSSGEVSLCNLGGLVLGNISNWEHTTYVLLKFVDTIIDIQYYPYPSLELTAKARRNVGIGLMNAAGAMAKDGLAFEGVEARNWIHREAEKAQYFLYKASVRLAKEQGACPWFDRTKAYNGILCIDTYKPSVDTLVTVGLEQDWDSLRKDINQYGLRNSVLTACMPGESSSVLLGVTNSVEPPRKAVTIKSSAQGAVVTVVPGLSDWDTGLSYKYAYDIDREEHIKWLAVLQKFVQQTISTNLYYDFNQYEGGIIPNAAIIKDLILLSKYGVKNLYYANFLIESEAANGIGCSSGGCTL</sequence>
<dbReference type="PANTHER" id="PTHR11573:SF6">
    <property type="entry name" value="RIBONUCLEOSIDE-DIPHOSPHATE REDUCTASE LARGE SUBUNIT"/>
    <property type="match status" value="1"/>
</dbReference>
<accession>J9QPW2</accession>
<dbReference type="Proteomes" id="UP000006280">
    <property type="component" value="Segment"/>
</dbReference>
<evidence type="ECO:0000256" key="3">
    <source>
        <dbReference type="ARBA" id="ARBA00022741"/>
    </source>
</evidence>
<dbReference type="GeneID" id="13826794"/>
<evidence type="ECO:0000313" key="8">
    <source>
        <dbReference type="EMBL" id="AFQ22251.1"/>
    </source>
</evidence>
<keyword evidence="3 6" id="KW-0547">Nucleotide-binding</keyword>
<dbReference type="PRINTS" id="PR01183">
    <property type="entry name" value="RIBORDTASEM1"/>
</dbReference>
<evidence type="ECO:0000256" key="2">
    <source>
        <dbReference type="ARBA" id="ARBA00022533"/>
    </source>
</evidence>
<dbReference type="OrthoDB" id="2980at10239"/>
<dbReference type="EMBL" id="JX195166">
    <property type="protein sequence ID" value="AFQ22251.1"/>
    <property type="molecule type" value="Genomic_DNA"/>
</dbReference>
<comment type="similarity">
    <text evidence="1">Belongs to the ribonucleoside diphosphate reductase large chain family.</text>
</comment>
<name>J9QPW2_9CAUD</name>
<dbReference type="PANTHER" id="PTHR11573">
    <property type="entry name" value="RIBONUCLEOSIDE-DIPHOSPHATE REDUCTASE LARGE CHAIN"/>
    <property type="match status" value="1"/>
</dbReference>
<dbReference type="GO" id="GO:0004748">
    <property type="term" value="F:ribonucleoside-diphosphate reductase activity, thioredoxin disulfide as acceptor"/>
    <property type="evidence" value="ECO:0007669"/>
    <property type="project" value="TreeGrafter"/>
</dbReference>
<keyword evidence="9" id="KW-1185">Reference proteome</keyword>